<evidence type="ECO:0000256" key="5">
    <source>
        <dbReference type="ARBA" id="ARBA00022964"/>
    </source>
</evidence>
<dbReference type="GO" id="GO:0006307">
    <property type="term" value="P:DNA alkylation repair"/>
    <property type="evidence" value="ECO:0007669"/>
    <property type="project" value="InterPro"/>
</dbReference>
<feature type="domain" description="Fe2OG dioxygenase" evidence="9">
    <location>
        <begin position="130"/>
        <end position="229"/>
    </location>
</feature>
<dbReference type="Pfam" id="PF13532">
    <property type="entry name" value="2OG-FeII_Oxy_2"/>
    <property type="match status" value="1"/>
</dbReference>
<comment type="caution">
    <text evidence="10">The sequence shown here is derived from an EMBL/GenBank/DDBJ whole genome shotgun (WGS) entry which is preliminary data.</text>
</comment>
<dbReference type="AlphaFoldDB" id="A0A2A5WFB9"/>
<evidence type="ECO:0000256" key="1">
    <source>
        <dbReference type="ARBA" id="ARBA00001954"/>
    </source>
</evidence>
<evidence type="ECO:0000259" key="9">
    <source>
        <dbReference type="PROSITE" id="PS51471"/>
    </source>
</evidence>
<gene>
    <name evidence="10" type="ORF">CNF02_00220</name>
</gene>
<sequence>MAEKQALCTSCDASTTGFNHLEEQNELFLDQRNSSAHLTHELGNAIIQEFPFAFNERESNRYLKSLIDKTPWQQDSLRIAGKEVLIPRLQCWMGDQDSNYSYSGIRLQPKPWSEDVLNIKTRIESLAEHKFNSVLLNYYRNGQDSVSWHADDEKELGDKPVIASISFGAVRKFQFRAKFGNGVQKFNMELRNGSFLLMGDTLQNHWLHQLPKVSGLKKPRINLTFRRIY</sequence>
<dbReference type="FunFam" id="2.60.120.590:FF:000004">
    <property type="entry name" value="DNA oxidative demethylase ALKBH2"/>
    <property type="match status" value="1"/>
</dbReference>
<proteinExistence type="predicted"/>
<dbReference type="InterPro" id="IPR037151">
    <property type="entry name" value="AlkB-like_sf"/>
</dbReference>
<accession>A0A2A5WFB9</accession>
<evidence type="ECO:0000256" key="3">
    <source>
        <dbReference type="ARBA" id="ARBA00022763"/>
    </source>
</evidence>
<organism evidence="10 11">
    <name type="scientific">OM182 bacterium MED-G28</name>
    <dbReference type="NCBI Taxonomy" id="1986256"/>
    <lineage>
        <taxon>Bacteria</taxon>
        <taxon>Pseudomonadati</taxon>
        <taxon>Pseudomonadota</taxon>
        <taxon>Gammaproteobacteria</taxon>
        <taxon>OMG group</taxon>
        <taxon>OM182 clade</taxon>
    </lineage>
</organism>
<evidence type="ECO:0000256" key="7">
    <source>
        <dbReference type="ARBA" id="ARBA00023004"/>
    </source>
</evidence>
<keyword evidence="8" id="KW-0234">DNA repair</keyword>
<evidence type="ECO:0000256" key="4">
    <source>
        <dbReference type="ARBA" id="ARBA00022842"/>
    </source>
</evidence>
<keyword evidence="6" id="KW-0560">Oxidoreductase</keyword>
<comment type="cofactor">
    <cofactor evidence="1">
        <name>Fe(2+)</name>
        <dbReference type="ChEBI" id="CHEBI:29033"/>
    </cofactor>
</comment>
<evidence type="ECO:0000313" key="11">
    <source>
        <dbReference type="Proteomes" id="UP000219329"/>
    </source>
</evidence>
<keyword evidence="5 10" id="KW-0223">Dioxygenase</keyword>
<dbReference type="GO" id="GO:0140097">
    <property type="term" value="F:catalytic activity, acting on DNA"/>
    <property type="evidence" value="ECO:0007669"/>
    <property type="project" value="UniProtKB-ARBA"/>
</dbReference>
<dbReference type="SUPFAM" id="SSF51197">
    <property type="entry name" value="Clavaminate synthase-like"/>
    <property type="match status" value="1"/>
</dbReference>
<keyword evidence="4" id="KW-0460">Magnesium</keyword>
<reference evidence="10 11" key="1">
    <citation type="submission" date="2017-08" db="EMBL/GenBank/DDBJ databases">
        <title>Fine stratification of microbial communities through a metagenomic profile of the photic zone.</title>
        <authorList>
            <person name="Haro-Moreno J.M."/>
            <person name="Lopez-Perez M."/>
            <person name="De La Torre J."/>
            <person name="Picazo A."/>
            <person name="Camacho A."/>
            <person name="Rodriguez-Valera F."/>
        </authorList>
    </citation>
    <scope>NUCLEOTIDE SEQUENCE [LARGE SCALE GENOMIC DNA]</scope>
    <source>
        <strain evidence="10">MED-G28</strain>
    </source>
</reference>
<protein>
    <submittedName>
        <fullName evidence="10">Alpha-ketoglutarate-dependent dioxygenase AlkB</fullName>
    </submittedName>
</protein>
<name>A0A2A5WFB9_9GAMM</name>
<keyword evidence="2" id="KW-0479">Metal-binding</keyword>
<dbReference type="GO" id="GO:0046872">
    <property type="term" value="F:metal ion binding"/>
    <property type="evidence" value="ECO:0007669"/>
    <property type="project" value="UniProtKB-KW"/>
</dbReference>
<keyword evidence="7" id="KW-0408">Iron</keyword>
<dbReference type="PANTHER" id="PTHR31212">
    <property type="entry name" value="ALPHA-KETOGLUTARATE-DEPENDENT DIOXYGENASE ALKB HOMOLOG 3"/>
    <property type="match status" value="1"/>
</dbReference>
<dbReference type="PROSITE" id="PS51471">
    <property type="entry name" value="FE2OG_OXY"/>
    <property type="match status" value="1"/>
</dbReference>
<evidence type="ECO:0000256" key="2">
    <source>
        <dbReference type="ARBA" id="ARBA00022723"/>
    </source>
</evidence>
<dbReference type="GO" id="GO:0051213">
    <property type="term" value="F:dioxygenase activity"/>
    <property type="evidence" value="ECO:0007669"/>
    <property type="project" value="UniProtKB-KW"/>
</dbReference>
<dbReference type="InterPro" id="IPR005123">
    <property type="entry name" value="Oxoglu/Fe-dep_dioxygenase_dom"/>
</dbReference>
<dbReference type="GO" id="GO:0032451">
    <property type="term" value="F:demethylase activity"/>
    <property type="evidence" value="ECO:0007669"/>
    <property type="project" value="UniProtKB-ARBA"/>
</dbReference>
<dbReference type="GO" id="GO:0016705">
    <property type="term" value="F:oxidoreductase activity, acting on paired donors, with incorporation or reduction of molecular oxygen"/>
    <property type="evidence" value="ECO:0007669"/>
    <property type="project" value="UniProtKB-ARBA"/>
</dbReference>
<evidence type="ECO:0000313" key="10">
    <source>
        <dbReference type="EMBL" id="PDH35189.1"/>
    </source>
</evidence>
<evidence type="ECO:0000256" key="8">
    <source>
        <dbReference type="ARBA" id="ARBA00023204"/>
    </source>
</evidence>
<dbReference type="GO" id="GO:0016787">
    <property type="term" value="F:hydrolase activity"/>
    <property type="evidence" value="ECO:0007669"/>
    <property type="project" value="UniProtKB-ARBA"/>
</dbReference>
<dbReference type="Proteomes" id="UP000219329">
    <property type="component" value="Unassembled WGS sequence"/>
</dbReference>
<dbReference type="EMBL" id="NTJZ01000001">
    <property type="protein sequence ID" value="PDH35189.1"/>
    <property type="molecule type" value="Genomic_DNA"/>
</dbReference>
<dbReference type="InterPro" id="IPR027450">
    <property type="entry name" value="AlkB-like"/>
</dbReference>
<keyword evidence="3" id="KW-0227">DNA damage</keyword>
<dbReference type="InterPro" id="IPR032854">
    <property type="entry name" value="ALKBH3"/>
</dbReference>
<evidence type="ECO:0000256" key="6">
    <source>
        <dbReference type="ARBA" id="ARBA00023002"/>
    </source>
</evidence>
<dbReference type="Gene3D" id="2.60.120.590">
    <property type="entry name" value="Alpha-ketoglutarate-dependent dioxygenase AlkB-like"/>
    <property type="match status" value="1"/>
</dbReference>
<dbReference type="PANTHER" id="PTHR31212:SF4">
    <property type="entry name" value="ALPHA-KETOGLUTARATE-DEPENDENT DIOXYGENASE ALKB HOMOLOG 3"/>
    <property type="match status" value="1"/>
</dbReference>